<accession>A0A1D9G4M6</accession>
<dbReference type="SUPFAM" id="SSF143011">
    <property type="entry name" value="RelE-like"/>
    <property type="match status" value="1"/>
</dbReference>
<dbReference type="InterPro" id="IPR035093">
    <property type="entry name" value="RelE/ParE_toxin_dom_sf"/>
</dbReference>
<dbReference type="Gene3D" id="3.30.2310.20">
    <property type="entry name" value="RelE-like"/>
    <property type="match status" value="1"/>
</dbReference>
<organism evidence="1 2">
    <name type="scientific">Moorena producens (strain JHB)</name>
    <dbReference type="NCBI Taxonomy" id="1454205"/>
    <lineage>
        <taxon>Bacteria</taxon>
        <taxon>Bacillati</taxon>
        <taxon>Cyanobacteriota</taxon>
        <taxon>Cyanophyceae</taxon>
        <taxon>Coleofasciculales</taxon>
        <taxon>Coleofasciculaceae</taxon>
        <taxon>Moorena</taxon>
    </lineage>
</organism>
<sequence>MFIKHMFAIEFTPEAKDDLGWFKKNERKLILDGIEANLRYEPTVITANRKQLRPNRTAKWELRIDRYRVFYDVTSVVQIVSIEAVGLKLRNKLYFRGKERQL</sequence>
<gene>
    <name evidence="1" type="ORF">BJP36_23955</name>
</gene>
<dbReference type="Proteomes" id="UP000176944">
    <property type="component" value="Chromosome"/>
</dbReference>
<evidence type="ECO:0000313" key="1">
    <source>
        <dbReference type="EMBL" id="AOY82511.2"/>
    </source>
</evidence>
<proteinExistence type="predicted"/>
<name>A0A1D9G4M6_MOOP1</name>
<dbReference type="AlphaFoldDB" id="A0A1D9G4M6"/>
<reference evidence="2" key="1">
    <citation type="submission" date="2016-10" db="EMBL/GenBank/DDBJ databases">
        <title>Comparative genomics uncovers the prolific and rare metabolic potential of the cyanobacterial genus Moorea.</title>
        <authorList>
            <person name="Leao T."/>
            <person name="Castelao G."/>
            <person name="Korobeynikov A."/>
            <person name="Monroe E.A."/>
            <person name="Podell S."/>
            <person name="Glukhov E."/>
            <person name="Allen E."/>
            <person name="Gerwick W.H."/>
            <person name="Gerwick L."/>
        </authorList>
    </citation>
    <scope>NUCLEOTIDE SEQUENCE [LARGE SCALE GENOMIC DNA]</scope>
    <source>
        <strain evidence="2">JHB</strain>
    </source>
</reference>
<evidence type="ECO:0000313" key="2">
    <source>
        <dbReference type="Proteomes" id="UP000176944"/>
    </source>
</evidence>
<dbReference type="EMBL" id="CP017708">
    <property type="protein sequence ID" value="AOY82511.2"/>
    <property type="molecule type" value="Genomic_DNA"/>
</dbReference>
<protein>
    <submittedName>
        <fullName evidence="1">Type II toxin-antitoxin system RelE/ParE family toxin</fullName>
    </submittedName>
</protein>